<dbReference type="AlphaFoldDB" id="A0A224YAL6"/>
<feature type="compositionally biased region" description="Basic residues" evidence="1">
    <location>
        <begin position="10"/>
        <end position="23"/>
    </location>
</feature>
<feature type="region of interest" description="Disordered" evidence="1">
    <location>
        <begin position="1"/>
        <end position="34"/>
    </location>
</feature>
<dbReference type="EMBL" id="GFPF01001513">
    <property type="protein sequence ID" value="MAA12659.1"/>
    <property type="molecule type" value="Transcribed_RNA"/>
</dbReference>
<organism evidence="3">
    <name type="scientific">Rhipicephalus zambeziensis</name>
    <dbReference type="NCBI Taxonomy" id="60191"/>
    <lineage>
        <taxon>Eukaryota</taxon>
        <taxon>Metazoa</taxon>
        <taxon>Ecdysozoa</taxon>
        <taxon>Arthropoda</taxon>
        <taxon>Chelicerata</taxon>
        <taxon>Arachnida</taxon>
        <taxon>Acari</taxon>
        <taxon>Parasitiformes</taxon>
        <taxon>Ixodida</taxon>
        <taxon>Ixodoidea</taxon>
        <taxon>Ixodidae</taxon>
        <taxon>Rhipicephalinae</taxon>
        <taxon>Rhipicephalus</taxon>
        <taxon>Rhipicephalus</taxon>
    </lineage>
</organism>
<keyword evidence="2" id="KW-1133">Transmembrane helix</keyword>
<evidence type="ECO:0000313" key="3">
    <source>
        <dbReference type="EMBL" id="MAA12659.1"/>
    </source>
</evidence>
<name>A0A224YAL6_9ACAR</name>
<evidence type="ECO:0000256" key="2">
    <source>
        <dbReference type="SAM" id="Phobius"/>
    </source>
</evidence>
<proteinExistence type="predicted"/>
<feature type="transmembrane region" description="Helical" evidence="2">
    <location>
        <begin position="176"/>
        <end position="193"/>
    </location>
</feature>
<reference evidence="3" key="1">
    <citation type="journal article" date="2017" name="Parasit. Vectors">
        <title>Sialotranscriptomics of Rhipicephalus zambeziensis reveals intricate expression profiles of secretory proteins and suggests tight temporal transcriptional regulation during blood-feeding.</title>
        <authorList>
            <person name="de Castro M.H."/>
            <person name="de Klerk D."/>
            <person name="Pienaar R."/>
            <person name="Rees D.J.G."/>
            <person name="Mans B.J."/>
        </authorList>
    </citation>
    <scope>NUCLEOTIDE SEQUENCE</scope>
    <source>
        <tissue evidence="3">Salivary glands</tissue>
    </source>
</reference>
<sequence>MSKAPTALPHTKHTIRNTKHTSSRTKPAPSVPTPIQVRCSTESVLSRHDRAKTEHDSSSRKRLYCTRCKNNNSEVCDLTPAVRNALHGAFCPVRVDSFPNRTIPDHSFLSSFEIITTSQIRSPRIRLSPKIRSHIETSYKIQLEKAIRGFRSWCSQLRLLRRISLDFTLNFTSKPSHLNSAVSFIVFFFFYALSHAMKTMRGTIDVAHLRCTTSILATGRVRNHIHGWISLVQRERRP</sequence>
<evidence type="ECO:0000256" key="1">
    <source>
        <dbReference type="SAM" id="MobiDB-lite"/>
    </source>
</evidence>
<keyword evidence="2" id="KW-0472">Membrane</keyword>
<accession>A0A224YAL6</accession>
<keyword evidence="2" id="KW-0812">Transmembrane</keyword>
<protein>
    <submittedName>
        <fullName evidence="3">Uncharacterized protein</fullName>
    </submittedName>
</protein>